<dbReference type="InterPro" id="IPR021109">
    <property type="entry name" value="Peptidase_aspartic_dom_sf"/>
</dbReference>
<evidence type="ECO:0000313" key="1">
    <source>
        <dbReference type="EMBL" id="RDX70170.1"/>
    </source>
</evidence>
<gene>
    <name evidence="1" type="ORF">CR513_50609</name>
</gene>
<dbReference type="PANTHER" id="PTHR32108">
    <property type="entry name" value="DNA-DIRECTED RNA POLYMERASE SUBUNIT ALPHA"/>
    <property type="match status" value="1"/>
</dbReference>
<accession>A0A371EVT9</accession>
<feature type="non-terminal residue" evidence="1">
    <location>
        <position position="1"/>
    </location>
</feature>
<protein>
    <recommendedName>
        <fullName evidence="3">G-patch domain-containing protein</fullName>
    </recommendedName>
</protein>
<dbReference type="CDD" id="cd00303">
    <property type="entry name" value="retropepsin_like"/>
    <property type="match status" value="1"/>
</dbReference>
<sequence length="353" mass="39156">MLDQLHKTPAQISLLSLLINSESHHELLLKVLNNAHILHYITPEKFGGIINNITASRHLSFSKEEVSTKGRSHNQSLHIVQIQMLHDSQDNGFSLNVMLKATLNKLYFPSATLKISPLVVRAFDGSKREVMGKITLPIRIGPKTFDVTFQVMDIRPAYSCLLGKPLIHAAGAVLSSLHQKVKFIVDGQLISVMGEKELIINTPFLEALETSFQALEIVGTANTEVEGGDPKPSRVAIMAAKVLISNGFQPGKGLGRELHYIAEPIDNATLTFDNAGKSSRLDEGDDLEEEALEELERVLEQERPRLQSGVKVIKVINLGKEGEIKEIRVGKLMLPDLRQRLVELLRGYVNIFV</sequence>
<dbReference type="PANTHER" id="PTHR32108:SF9">
    <property type="entry name" value="REVERSE TRANSCRIPTASE RNASE H-LIKE DOMAIN-CONTAINING PROTEIN"/>
    <property type="match status" value="1"/>
</dbReference>
<proteinExistence type="predicted"/>
<dbReference type="Proteomes" id="UP000257109">
    <property type="component" value="Unassembled WGS sequence"/>
</dbReference>
<comment type="caution">
    <text evidence="1">The sequence shown here is derived from an EMBL/GenBank/DDBJ whole genome shotgun (WGS) entry which is preliminary data.</text>
</comment>
<evidence type="ECO:0008006" key="3">
    <source>
        <dbReference type="Google" id="ProtNLM"/>
    </source>
</evidence>
<dbReference type="Gene3D" id="2.40.70.10">
    <property type="entry name" value="Acid Proteases"/>
    <property type="match status" value="1"/>
</dbReference>
<dbReference type="EMBL" id="QJKJ01011809">
    <property type="protein sequence ID" value="RDX70170.1"/>
    <property type="molecule type" value="Genomic_DNA"/>
</dbReference>
<dbReference type="OrthoDB" id="1736143at2759"/>
<organism evidence="1 2">
    <name type="scientific">Mucuna pruriens</name>
    <name type="common">Velvet bean</name>
    <name type="synonym">Dolichos pruriens</name>
    <dbReference type="NCBI Taxonomy" id="157652"/>
    <lineage>
        <taxon>Eukaryota</taxon>
        <taxon>Viridiplantae</taxon>
        <taxon>Streptophyta</taxon>
        <taxon>Embryophyta</taxon>
        <taxon>Tracheophyta</taxon>
        <taxon>Spermatophyta</taxon>
        <taxon>Magnoliopsida</taxon>
        <taxon>eudicotyledons</taxon>
        <taxon>Gunneridae</taxon>
        <taxon>Pentapetalae</taxon>
        <taxon>rosids</taxon>
        <taxon>fabids</taxon>
        <taxon>Fabales</taxon>
        <taxon>Fabaceae</taxon>
        <taxon>Papilionoideae</taxon>
        <taxon>50 kb inversion clade</taxon>
        <taxon>NPAAA clade</taxon>
        <taxon>indigoferoid/millettioid clade</taxon>
        <taxon>Phaseoleae</taxon>
        <taxon>Mucuna</taxon>
    </lineage>
</organism>
<keyword evidence="2" id="KW-1185">Reference proteome</keyword>
<evidence type="ECO:0000313" key="2">
    <source>
        <dbReference type="Proteomes" id="UP000257109"/>
    </source>
</evidence>
<reference evidence="1" key="1">
    <citation type="submission" date="2018-05" db="EMBL/GenBank/DDBJ databases">
        <title>Draft genome of Mucuna pruriens seed.</title>
        <authorList>
            <person name="Nnadi N.E."/>
            <person name="Vos R."/>
            <person name="Hasami M.H."/>
            <person name="Devisetty U.K."/>
            <person name="Aguiy J.C."/>
        </authorList>
    </citation>
    <scope>NUCLEOTIDE SEQUENCE [LARGE SCALE GENOMIC DNA]</scope>
    <source>
        <strain evidence="1">JCA_2017</strain>
    </source>
</reference>
<dbReference type="AlphaFoldDB" id="A0A371EVT9"/>
<name>A0A371EVT9_MUCPR</name>